<proteinExistence type="predicted"/>
<dbReference type="Pfam" id="PF00069">
    <property type="entry name" value="Pkinase"/>
    <property type="match status" value="1"/>
</dbReference>
<dbReference type="EMBL" id="JASCZI010241714">
    <property type="protein sequence ID" value="MED6205600.1"/>
    <property type="molecule type" value="Genomic_DNA"/>
</dbReference>
<dbReference type="PROSITE" id="PS50011">
    <property type="entry name" value="PROTEIN_KINASE_DOM"/>
    <property type="match status" value="1"/>
</dbReference>
<dbReference type="Gene3D" id="1.10.510.10">
    <property type="entry name" value="Transferase(Phosphotransferase) domain 1"/>
    <property type="match status" value="1"/>
</dbReference>
<feature type="compositionally biased region" description="Basic and acidic residues" evidence="2">
    <location>
        <begin position="48"/>
        <end position="57"/>
    </location>
</feature>
<gene>
    <name evidence="4" type="ORF">PIB30_019161</name>
</gene>
<dbReference type="PANTHER" id="PTHR45621">
    <property type="entry name" value="OS01G0588500 PROTEIN-RELATED"/>
    <property type="match status" value="1"/>
</dbReference>
<feature type="domain" description="Protein kinase" evidence="3">
    <location>
        <begin position="120"/>
        <end position="408"/>
    </location>
</feature>
<feature type="region of interest" description="Disordered" evidence="2">
    <location>
        <begin position="1"/>
        <end position="28"/>
    </location>
</feature>
<evidence type="ECO:0000256" key="1">
    <source>
        <dbReference type="PROSITE-ProRule" id="PRU10141"/>
    </source>
</evidence>
<evidence type="ECO:0000313" key="4">
    <source>
        <dbReference type="EMBL" id="MED6205600.1"/>
    </source>
</evidence>
<feature type="compositionally biased region" description="Low complexity" evidence="2">
    <location>
        <begin position="1"/>
        <end position="11"/>
    </location>
</feature>
<evidence type="ECO:0000256" key="2">
    <source>
        <dbReference type="SAM" id="MobiDB-lite"/>
    </source>
</evidence>
<feature type="region of interest" description="Disordered" evidence="2">
    <location>
        <begin position="48"/>
        <end position="81"/>
    </location>
</feature>
<comment type="caution">
    <text evidence="4">The sequence shown here is derived from an EMBL/GenBank/DDBJ whole genome shotgun (WGS) entry which is preliminary data.</text>
</comment>
<feature type="binding site" evidence="1">
    <location>
        <position position="159"/>
    </location>
    <ligand>
        <name>ATP</name>
        <dbReference type="ChEBI" id="CHEBI:30616"/>
    </ligand>
</feature>
<dbReference type="InterPro" id="IPR017441">
    <property type="entry name" value="Protein_kinase_ATP_BS"/>
</dbReference>
<evidence type="ECO:0000259" key="3">
    <source>
        <dbReference type="PROSITE" id="PS50011"/>
    </source>
</evidence>
<dbReference type="Proteomes" id="UP001341840">
    <property type="component" value="Unassembled WGS sequence"/>
</dbReference>
<dbReference type="InterPro" id="IPR011009">
    <property type="entry name" value="Kinase-like_dom_sf"/>
</dbReference>
<dbReference type="InterPro" id="IPR000719">
    <property type="entry name" value="Prot_kinase_dom"/>
</dbReference>
<dbReference type="CDD" id="cd14066">
    <property type="entry name" value="STKc_IRAK"/>
    <property type="match status" value="1"/>
</dbReference>
<dbReference type="InterPro" id="IPR050823">
    <property type="entry name" value="Plant_Ser_Thr_Prot_Kinase"/>
</dbReference>
<sequence>MNNSRRNSSSSSERKKKGGEGGEGDEDGLGFKRKLRFWFGCMALRSKPKDSDDHGVEGKNATTSSIASHNNSPITDHGAGEITTITTTTNATRIVSEEERAYPNLRSFKYKDLKLATRNFKREHFLGEGGFGSVYKGWLSRDDAMTPSRPAFGFPVAIKSLNQFGLQGHQEWLAEVNYLSQLQHPNLVKLIGFCNEGDYRLLVYEFMPRGSLESHLFRRAVVFPWSTRMRIMLDAARGLAYLHDKTENKNAVIFRDFKTSNILLDRDLNAKLSDFGFAKDGPEGDRTHISTRVMGTQGYAAPEYVMSGHLSVKSDVYSFGVVMLEMVTGRKVIDRLRPYNEMNLVNWALPLIMDNPRNCHNVLVDPRLHGQYSKKASVKALKLASHCLRFNPSLRPSMASVVQTIANFPQEASPLPTPLPSPPHPRHRTTTTTTINNSNQHNKYGLVLPSSGASASGSGSTSRNNNVPSRFRASPYHPNNMHQHQHQHQPHVAVASTSSSTPRPNSRIHQRR</sequence>
<evidence type="ECO:0000313" key="5">
    <source>
        <dbReference type="Proteomes" id="UP001341840"/>
    </source>
</evidence>
<dbReference type="PROSITE" id="PS00107">
    <property type="entry name" value="PROTEIN_KINASE_ATP"/>
    <property type="match status" value="1"/>
</dbReference>
<feature type="compositionally biased region" description="Polar residues" evidence="2">
    <location>
        <begin position="60"/>
        <end position="74"/>
    </location>
</feature>
<reference evidence="4 5" key="1">
    <citation type="journal article" date="2023" name="Plants (Basel)">
        <title>Bridging the Gap: Combining Genomics and Transcriptomics Approaches to Understand Stylosanthes scabra, an Orphan Legume from the Brazilian Caatinga.</title>
        <authorList>
            <person name="Ferreira-Neto J.R.C."/>
            <person name="da Silva M.D."/>
            <person name="Binneck E."/>
            <person name="de Melo N.F."/>
            <person name="da Silva R.H."/>
            <person name="de Melo A.L.T.M."/>
            <person name="Pandolfi V."/>
            <person name="Bustamante F.O."/>
            <person name="Brasileiro-Vidal A.C."/>
            <person name="Benko-Iseppon A.M."/>
        </authorList>
    </citation>
    <scope>NUCLEOTIDE SEQUENCE [LARGE SCALE GENOMIC DNA]</scope>
    <source>
        <tissue evidence="4">Leaves</tissue>
    </source>
</reference>
<feature type="compositionally biased region" description="Low complexity" evidence="2">
    <location>
        <begin position="496"/>
        <end position="505"/>
    </location>
</feature>
<dbReference type="SUPFAM" id="SSF56112">
    <property type="entry name" value="Protein kinase-like (PK-like)"/>
    <property type="match status" value="1"/>
</dbReference>
<keyword evidence="1" id="KW-0547">Nucleotide-binding</keyword>
<dbReference type="Gene3D" id="3.30.200.20">
    <property type="entry name" value="Phosphorylase Kinase, domain 1"/>
    <property type="match status" value="1"/>
</dbReference>
<feature type="region of interest" description="Disordered" evidence="2">
    <location>
        <begin position="410"/>
        <end position="512"/>
    </location>
</feature>
<accession>A0ABU6Y5E9</accession>
<organism evidence="4 5">
    <name type="scientific">Stylosanthes scabra</name>
    <dbReference type="NCBI Taxonomy" id="79078"/>
    <lineage>
        <taxon>Eukaryota</taxon>
        <taxon>Viridiplantae</taxon>
        <taxon>Streptophyta</taxon>
        <taxon>Embryophyta</taxon>
        <taxon>Tracheophyta</taxon>
        <taxon>Spermatophyta</taxon>
        <taxon>Magnoliopsida</taxon>
        <taxon>eudicotyledons</taxon>
        <taxon>Gunneridae</taxon>
        <taxon>Pentapetalae</taxon>
        <taxon>rosids</taxon>
        <taxon>fabids</taxon>
        <taxon>Fabales</taxon>
        <taxon>Fabaceae</taxon>
        <taxon>Papilionoideae</taxon>
        <taxon>50 kb inversion clade</taxon>
        <taxon>dalbergioids sensu lato</taxon>
        <taxon>Dalbergieae</taxon>
        <taxon>Pterocarpus clade</taxon>
        <taxon>Stylosanthes</taxon>
    </lineage>
</organism>
<keyword evidence="1" id="KW-0067">ATP-binding</keyword>
<name>A0ABU6Y5E9_9FABA</name>
<keyword evidence="5" id="KW-1185">Reference proteome</keyword>
<protein>
    <recommendedName>
        <fullName evidence="3">Protein kinase domain-containing protein</fullName>
    </recommendedName>
</protein>
<feature type="compositionally biased region" description="Low complexity" evidence="2">
    <location>
        <begin position="450"/>
        <end position="462"/>
    </location>
</feature>